<organism evidence="2">
    <name type="scientific">Zea mays</name>
    <name type="common">Maize</name>
    <dbReference type="NCBI Taxonomy" id="4577"/>
    <lineage>
        <taxon>Eukaryota</taxon>
        <taxon>Viridiplantae</taxon>
        <taxon>Streptophyta</taxon>
        <taxon>Embryophyta</taxon>
        <taxon>Tracheophyta</taxon>
        <taxon>Spermatophyta</taxon>
        <taxon>Magnoliopsida</taxon>
        <taxon>Liliopsida</taxon>
        <taxon>Poales</taxon>
        <taxon>Poaceae</taxon>
        <taxon>PACMAD clade</taxon>
        <taxon>Panicoideae</taxon>
        <taxon>Andropogonodae</taxon>
        <taxon>Andropogoneae</taxon>
        <taxon>Tripsacinae</taxon>
        <taxon>Zea</taxon>
    </lineage>
</organism>
<sequence length="226" mass="24737">VVLTPDSDESSPKPPPHADQDSPGGCESGRRSTVPFKVEKPQGLNNEQKQEEEQVVIKIEVSRSQNHQQHKHEEEENNDEEEEEEEAAAGRWRRRLSTAAHADVPRHGRLRPRREPEEDVEAAEGRRRQGQAAQARRGEEARRAQAGHPAALLAVREGVQAAGAALAHAVVPGLQGTDEEEHQRGQEAQLDRRRPLPRGVGAAVLSLRRVPAHGILTGSSTACSSL</sequence>
<dbReference type="EMBL" id="CM007649">
    <property type="protein sequence ID" value="ONM37390.1"/>
    <property type="molecule type" value="Genomic_DNA"/>
</dbReference>
<feature type="compositionally biased region" description="Basic and acidic residues" evidence="1">
    <location>
        <begin position="181"/>
        <end position="194"/>
    </location>
</feature>
<protein>
    <submittedName>
        <fullName evidence="2">Protein UPSTREAM OF FLC</fullName>
    </submittedName>
</protein>
<accession>A0A1D6NA21</accession>
<feature type="compositionally biased region" description="Acidic residues" evidence="1">
    <location>
        <begin position="75"/>
        <end position="87"/>
    </location>
</feature>
<reference evidence="2" key="1">
    <citation type="submission" date="2015-12" db="EMBL/GenBank/DDBJ databases">
        <title>Update maize B73 reference genome by single molecule sequencing technologies.</title>
        <authorList>
            <consortium name="Maize Genome Sequencing Project"/>
            <person name="Ware D."/>
        </authorList>
    </citation>
    <scope>NUCLEOTIDE SEQUENCE [LARGE SCALE GENOMIC DNA]</scope>
    <source>
        <tissue evidence="2">Seedling</tissue>
    </source>
</reference>
<feature type="region of interest" description="Disordered" evidence="1">
    <location>
        <begin position="1"/>
        <end position="145"/>
    </location>
</feature>
<evidence type="ECO:0000313" key="2">
    <source>
        <dbReference type="EMBL" id="ONM37390.1"/>
    </source>
</evidence>
<name>A0A1D6NA21_MAIZE</name>
<proteinExistence type="predicted"/>
<evidence type="ECO:0000256" key="1">
    <source>
        <dbReference type="SAM" id="MobiDB-lite"/>
    </source>
</evidence>
<gene>
    <name evidence="2" type="ORF">ZEAMMB73_Zm00001d043278</name>
</gene>
<feature type="region of interest" description="Disordered" evidence="1">
    <location>
        <begin position="172"/>
        <end position="197"/>
    </location>
</feature>
<feature type="non-terminal residue" evidence="2">
    <location>
        <position position="1"/>
    </location>
</feature>
<dbReference type="AlphaFoldDB" id="A0A1D6NA21"/>